<protein>
    <submittedName>
        <fullName evidence="1">Uncharacterized protein</fullName>
    </submittedName>
</protein>
<keyword evidence="2" id="KW-1185">Reference proteome</keyword>
<reference evidence="1" key="2">
    <citation type="submission" date="2022-06" db="UniProtKB">
        <authorList>
            <consortium name="EnsemblMetazoa"/>
        </authorList>
    </citation>
    <scope>IDENTIFICATION</scope>
    <source>
        <strain evidence="1">DF5081</strain>
    </source>
</reference>
<evidence type="ECO:0000313" key="2">
    <source>
        <dbReference type="Proteomes" id="UP000005237"/>
    </source>
</evidence>
<dbReference type="EnsemblMetazoa" id="CJA01372.1">
    <property type="protein sequence ID" value="CJA01372.1"/>
    <property type="gene ID" value="WBGene00120576"/>
</dbReference>
<reference evidence="2" key="1">
    <citation type="submission" date="2010-08" db="EMBL/GenBank/DDBJ databases">
        <authorList>
            <consortium name="Caenorhabditis japonica Sequencing Consortium"/>
            <person name="Wilson R.K."/>
        </authorList>
    </citation>
    <scope>NUCLEOTIDE SEQUENCE [LARGE SCALE GENOMIC DNA]</scope>
    <source>
        <strain evidence="2">DF5081</strain>
    </source>
</reference>
<evidence type="ECO:0000313" key="1">
    <source>
        <dbReference type="EnsemblMetazoa" id="CJA01372.1"/>
    </source>
</evidence>
<dbReference type="Proteomes" id="UP000005237">
    <property type="component" value="Unassembled WGS sequence"/>
</dbReference>
<proteinExistence type="predicted"/>
<organism evidence="1 2">
    <name type="scientific">Caenorhabditis japonica</name>
    <dbReference type="NCBI Taxonomy" id="281687"/>
    <lineage>
        <taxon>Eukaryota</taxon>
        <taxon>Metazoa</taxon>
        <taxon>Ecdysozoa</taxon>
        <taxon>Nematoda</taxon>
        <taxon>Chromadorea</taxon>
        <taxon>Rhabditida</taxon>
        <taxon>Rhabditina</taxon>
        <taxon>Rhabditomorpha</taxon>
        <taxon>Rhabditoidea</taxon>
        <taxon>Rhabditidae</taxon>
        <taxon>Peloderinae</taxon>
        <taxon>Caenorhabditis</taxon>
    </lineage>
</organism>
<accession>A0A8R1DFL5</accession>
<name>A0A8R1DFL5_CAEJA</name>
<sequence length="297" mass="35236">MEMDEAAYFWSKNSGPTPEKDHTRNSIASLCLSHLKTEASVLKTVHVPPETSKAARYRTPEDKDLSPYLIYSLNKKRRWEVEDQLGVDLLSSAQKMNDGWKVLFLERVNLRSWLWPVWSYGSGPERYLNDFLVRGVHQFDLDGGYKECKLNSVFGQRFSHFLEENRKPEKERIIEKVSEPLVAYNFLRAPSNYMTLLQKQYQSSNYGWEWPHHRYWRRIDLLKNHVLELRYGELEDPSEEIDYDTDVNFELEEQSRASPNKFYNLEDHIVDTDFVIVKKKKTSKRRRKTSKITPSNF</sequence>
<dbReference type="AlphaFoldDB" id="A0A8R1DFL5"/>